<evidence type="ECO:0000313" key="2">
    <source>
        <dbReference type="Proteomes" id="UP000009309"/>
    </source>
</evidence>
<accession>I2GKT8</accession>
<dbReference type="EMBL" id="CAIT01000007">
    <property type="protein sequence ID" value="CCH54514.1"/>
    <property type="molecule type" value="Genomic_DNA"/>
</dbReference>
<name>I2GKT8_9BACT</name>
<keyword evidence="2" id="KW-1185">Reference proteome</keyword>
<evidence type="ECO:0000313" key="1">
    <source>
        <dbReference type="EMBL" id="CCH54514.1"/>
    </source>
</evidence>
<sequence>MSNHEAFSLIVQEAELLNDLLGLTQKPMDEVALDYIMGQLSFGADNPVLCALADVLERRYWTSPELYREFVHHQFQANATA</sequence>
<comment type="caution">
    <text evidence="1">The sequence shown here is derived from an EMBL/GenBank/DDBJ whole genome shotgun (WGS) entry which is preliminary data.</text>
</comment>
<dbReference type="RefSeq" id="WP_009283092.1">
    <property type="nucleotide sequence ID" value="NZ_CAIT01000007.1"/>
</dbReference>
<proteinExistence type="predicted"/>
<dbReference type="STRING" id="1185876.BN8_03692"/>
<dbReference type="Proteomes" id="UP000009309">
    <property type="component" value="Unassembled WGS sequence"/>
</dbReference>
<gene>
    <name evidence="1" type="ORF">BN8_03692</name>
</gene>
<protein>
    <submittedName>
        <fullName evidence="1">Uncharacterized protein</fullName>
    </submittedName>
</protein>
<dbReference type="AlphaFoldDB" id="I2GKT8"/>
<reference evidence="1 2" key="1">
    <citation type="journal article" date="2012" name="J. Bacteriol.">
        <title>Genome Sequence of the Filamentous Bacterium Fibrisoma limi BUZ 3T.</title>
        <authorList>
            <person name="Filippini M."/>
            <person name="Qi W."/>
            <person name="Jaenicke S."/>
            <person name="Goesmann A."/>
            <person name="Smits T.H."/>
            <person name="Bagheri H.C."/>
        </authorList>
    </citation>
    <scope>NUCLEOTIDE SEQUENCE [LARGE SCALE GENOMIC DNA]</scope>
    <source>
        <strain evidence="2">BUZ 3T</strain>
    </source>
</reference>
<organism evidence="1 2">
    <name type="scientific">Fibrisoma limi BUZ 3</name>
    <dbReference type="NCBI Taxonomy" id="1185876"/>
    <lineage>
        <taxon>Bacteria</taxon>
        <taxon>Pseudomonadati</taxon>
        <taxon>Bacteroidota</taxon>
        <taxon>Cytophagia</taxon>
        <taxon>Cytophagales</taxon>
        <taxon>Spirosomataceae</taxon>
        <taxon>Fibrisoma</taxon>
    </lineage>
</organism>